<dbReference type="InterPro" id="IPR036942">
    <property type="entry name" value="Beta-barrel_TonB_sf"/>
</dbReference>
<evidence type="ECO:0000256" key="1">
    <source>
        <dbReference type="ARBA" id="ARBA00004571"/>
    </source>
</evidence>
<keyword evidence="7" id="KW-0408">Iron</keyword>
<dbReference type="Gene3D" id="2.40.170.20">
    <property type="entry name" value="TonB-dependent receptor, beta-barrel domain"/>
    <property type="match status" value="1"/>
</dbReference>
<dbReference type="EMBL" id="FOFP01000005">
    <property type="protein sequence ID" value="SEQ34098.1"/>
    <property type="molecule type" value="Genomic_DNA"/>
</dbReference>
<dbReference type="SMART" id="SM00965">
    <property type="entry name" value="STN"/>
    <property type="match status" value="1"/>
</dbReference>
<feature type="region of interest" description="Disordered" evidence="14">
    <location>
        <begin position="142"/>
        <end position="186"/>
    </location>
</feature>
<evidence type="ECO:0000256" key="9">
    <source>
        <dbReference type="ARBA" id="ARBA00023136"/>
    </source>
</evidence>
<evidence type="ECO:0000256" key="4">
    <source>
        <dbReference type="ARBA" id="ARBA00022452"/>
    </source>
</evidence>
<evidence type="ECO:0000313" key="17">
    <source>
        <dbReference type="EMBL" id="SEQ34098.1"/>
    </source>
</evidence>
<keyword evidence="18" id="KW-1185">Reference proteome</keyword>
<dbReference type="InterPro" id="IPR037066">
    <property type="entry name" value="Plug_dom_sf"/>
</dbReference>
<evidence type="ECO:0000256" key="13">
    <source>
        <dbReference type="RuleBase" id="RU003357"/>
    </source>
</evidence>
<proteinExistence type="inferred from homology"/>
<dbReference type="SUPFAM" id="SSF56935">
    <property type="entry name" value="Porins"/>
    <property type="match status" value="1"/>
</dbReference>
<comment type="similarity">
    <text evidence="2 12 13">Belongs to the TonB-dependent receptor family.</text>
</comment>
<dbReference type="Proteomes" id="UP000198512">
    <property type="component" value="Unassembled WGS sequence"/>
</dbReference>
<keyword evidence="5" id="KW-0406">Ion transport</keyword>
<comment type="subcellular location">
    <subcellularLocation>
        <location evidence="1 12">Cell outer membrane</location>
        <topology evidence="1 12">Multi-pass membrane protein</topology>
    </subcellularLocation>
</comment>
<keyword evidence="3 12" id="KW-0813">Transport</keyword>
<dbReference type="PANTHER" id="PTHR32552:SF74">
    <property type="entry name" value="HYDROXAMATE SIDEROPHORE RECEPTOR FHUE"/>
    <property type="match status" value="1"/>
</dbReference>
<feature type="domain" description="Secretin/TonB short N-terminal" evidence="16">
    <location>
        <begin position="69"/>
        <end position="120"/>
    </location>
</feature>
<sequence length="881" mass="95705">MAAKKEWPFISCLLALAVAQAASFSSLATAEVAPASVNAKRVADEARDYTITSGSLGSALLQFGRQSGLQLLVPGELVLGLSSSGLKGSYTSDTALTALLQGTPLSFRFVGTDTVQVFAAGPKPDSAERVLGPVRVEGLSGAAGTQFRGGGNGSRDVTATEGSGSLNGPRLSVGSKGPSSIKDTPQSVSVITEERMKQQNIKTLGEAMEQATGITVLQGTGSLDQMFYSRGYEIKNIQIDGGSPFIVGAISSYRLRPNFDMSMYDHMELLRGSDGLFNGNGDAIGGSVNLVRKKPLDHAQTAITMQAGSWDNYRTSFDVSGPLGFDGRLRGRGVVTWQDRKYFYDIANDDTKLIYGTLEADLTDNTLFELGGSYSRMHATPWEGGLSMYGNGDDPELPRSTAWTYPWTHLNTETKEVFASLRQQLGDNADLSIKFTRLDQDNDTLSAFPDGSISRDGSGVYLTTYASKTNSTQDSLDINLNGHFEVFGLTQKVLLGGNYQKIKSYYTAPGNGRTSDIYPNGAPIVSVLPFDSSVPKPPIPADQYDDLQYNDLKQWGLYARVEITPWEPLHLITGWRLNRYLDRATLNAYDFSGPEMVITKEAIISSAREFERPYYAAVFDLAPEWSLYASYTDVYTPQLGSITLSGAPVAPLTGTSIEGGLKFASADGLLNASLSVYRNERIGTAVPVLYIDEQTGQLTDATIDLGGGRQGYFTNATSPDLSRGIDFEVTGQITPYWQASLGYSFNMNQQAGVTDPLQRGKPLHTQSPKHNLKVWNSFNLSGNEILDRTQLGIGVKAQSATYVAGGVFDDNFNYSEFNFEGKPYAVVSARAAYQIDDNWNVALNVENLFDKTYYQTVGQFSGGFWYGEPRNFMLSLTGSFD</sequence>
<dbReference type="CDD" id="cd01347">
    <property type="entry name" value="ligand_gated_channel"/>
    <property type="match status" value="1"/>
</dbReference>
<dbReference type="InterPro" id="IPR010105">
    <property type="entry name" value="TonB_sidphr_rcpt"/>
</dbReference>
<comment type="caution">
    <text evidence="17">The sequence shown here is derived from an EMBL/GenBank/DDBJ whole genome shotgun (WGS) entry which is preliminary data.</text>
</comment>
<reference evidence="17 18" key="1">
    <citation type="submission" date="2016-10" db="EMBL/GenBank/DDBJ databases">
        <authorList>
            <person name="Varghese N."/>
            <person name="Submissions S."/>
        </authorList>
    </citation>
    <scope>NUCLEOTIDE SEQUENCE [LARGE SCALE GENOMIC DNA]</scope>
    <source>
        <strain evidence="17 18">CIP 109853</strain>
    </source>
</reference>
<evidence type="ECO:0000256" key="6">
    <source>
        <dbReference type="ARBA" id="ARBA00022692"/>
    </source>
</evidence>
<evidence type="ECO:0000256" key="5">
    <source>
        <dbReference type="ARBA" id="ARBA00022496"/>
    </source>
</evidence>
<keyword evidence="5" id="KW-0410">Iron transport</keyword>
<feature type="compositionally biased region" description="Polar residues" evidence="14">
    <location>
        <begin position="177"/>
        <end position="186"/>
    </location>
</feature>
<evidence type="ECO:0000256" key="7">
    <source>
        <dbReference type="ARBA" id="ARBA00023004"/>
    </source>
</evidence>
<gene>
    <name evidence="17" type="ORF">SAMN05216600_10594</name>
</gene>
<evidence type="ECO:0000256" key="14">
    <source>
        <dbReference type="SAM" id="MobiDB-lite"/>
    </source>
</evidence>
<dbReference type="Gene3D" id="2.170.130.10">
    <property type="entry name" value="TonB-dependent receptor, plug domain"/>
    <property type="match status" value="1"/>
</dbReference>
<keyword evidence="6 12" id="KW-0812">Transmembrane</keyword>
<dbReference type="InterPro" id="IPR011662">
    <property type="entry name" value="Secretin/TonB_short_N"/>
</dbReference>
<organism evidence="17 18">
    <name type="scientific">Pseudomonas cuatrocienegasensis</name>
    <dbReference type="NCBI Taxonomy" id="543360"/>
    <lineage>
        <taxon>Bacteria</taxon>
        <taxon>Pseudomonadati</taxon>
        <taxon>Pseudomonadota</taxon>
        <taxon>Gammaproteobacteria</taxon>
        <taxon>Pseudomonadales</taxon>
        <taxon>Pseudomonadaceae</taxon>
        <taxon>Pseudomonas</taxon>
    </lineage>
</organism>
<evidence type="ECO:0000313" key="18">
    <source>
        <dbReference type="Proteomes" id="UP000198512"/>
    </source>
</evidence>
<dbReference type="PROSITE" id="PS52016">
    <property type="entry name" value="TONB_DEPENDENT_REC_3"/>
    <property type="match status" value="1"/>
</dbReference>
<evidence type="ECO:0000256" key="8">
    <source>
        <dbReference type="ARBA" id="ARBA00023077"/>
    </source>
</evidence>
<dbReference type="Pfam" id="PF07715">
    <property type="entry name" value="Plug"/>
    <property type="match status" value="1"/>
</dbReference>
<keyword evidence="15" id="KW-0732">Signal</keyword>
<dbReference type="InterPro" id="IPR039426">
    <property type="entry name" value="TonB-dep_rcpt-like"/>
</dbReference>
<evidence type="ECO:0000256" key="2">
    <source>
        <dbReference type="ARBA" id="ARBA00009810"/>
    </source>
</evidence>
<feature type="signal peptide" evidence="15">
    <location>
        <begin position="1"/>
        <end position="30"/>
    </location>
</feature>
<keyword evidence="9 12" id="KW-0472">Membrane</keyword>
<dbReference type="InterPro" id="IPR012910">
    <property type="entry name" value="Plug_dom"/>
</dbReference>
<name>A0ABY1B9Y1_9PSED</name>
<dbReference type="Gene3D" id="3.55.50.30">
    <property type="match status" value="1"/>
</dbReference>
<keyword evidence="10 17" id="KW-0675">Receptor</keyword>
<dbReference type="NCBIfam" id="TIGR01783">
    <property type="entry name" value="TonB-siderophor"/>
    <property type="match status" value="1"/>
</dbReference>
<evidence type="ECO:0000256" key="12">
    <source>
        <dbReference type="PROSITE-ProRule" id="PRU01360"/>
    </source>
</evidence>
<keyword evidence="4 12" id="KW-1134">Transmembrane beta strand</keyword>
<feature type="chain" id="PRO_5046287834" evidence="15">
    <location>
        <begin position="31"/>
        <end position="881"/>
    </location>
</feature>
<accession>A0ABY1B9Y1</accession>
<dbReference type="RefSeq" id="WP_069518275.1">
    <property type="nucleotide sequence ID" value="NZ_FOFP01000005.1"/>
</dbReference>
<dbReference type="InterPro" id="IPR000531">
    <property type="entry name" value="Beta-barrel_TonB"/>
</dbReference>
<evidence type="ECO:0000256" key="15">
    <source>
        <dbReference type="SAM" id="SignalP"/>
    </source>
</evidence>
<evidence type="ECO:0000256" key="11">
    <source>
        <dbReference type="ARBA" id="ARBA00023237"/>
    </source>
</evidence>
<dbReference type="Pfam" id="PF00593">
    <property type="entry name" value="TonB_dep_Rec_b-barrel"/>
    <property type="match status" value="1"/>
</dbReference>
<evidence type="ECO:0000259" key="16">
    <source>
        <dbReference type="SMART" id="SM00965"/>
    </source>
</evidence>
<evidence type="ECO:0000256" key="10">
    <source>
        <dbReference type="ARBA" id="ARBA00023170"/>
    </source>
</evidence>
<keyword evidence="8 13" id="KW-0798">TonB box</keyword>
<dbReference type="PANTHER" id="PTHR32552">
    <property type="entry name" value="FERRICHROME IRON RECEPTOR-RELATED"/>
    <property type="match status" value="1"/>
</dbReference>
<feature type="compositionally biased region" description="Polar residues" evidence="14">
    <location>
        <begin position="155"/>
        <end position="166"/>
    </location>
</feature>
<protein>
    <submittedName>
        <fullName evidence="17">Outer-membrane receptor for ferric coprogen and ferric-rhodotorulic acid</fullName>
    </submittedName>
</protein>
<keyword evidence="11 12" id="KW-0998">Cell outer membrane</keyword>
<evidence type="ECO:0000256" key="3">
    <source>
        <dbReference type="ARBA" id="ARBA00022448"/>
    </source>
</evidence>